<evidence type="ECO:0000259" key="3">
    <source>
        <dbReference type="Pfam" id="PF20434"/>
    </source>
</evidence>
<organism evidence="4 5">
    <name type="scientific">Vibrio viridaestus</name>
    <dbReference type="NCBI Taxonomy" id="2487322"/>
    <lineage>
        <taxon>Bacteria</taxon>
        <taxon>Pseudomonadati</taxon>
        <taxon>Pseudomonadota</taxon>
        <taxon>Gammaproteobacteria</taxon>
        <taxon>Vibrionales</taxon>
        <taxon>Vibrionaceae</taxon>
        <taxon>Vibrio</taxon>
    </lineage>
</organism>
<dbReference type="GO" id="GO:0016787">
    <property type="term" value="F:hydrolase activity"/>
    <property type="evidence" value="ECO:0007669"/>
    <property type="project" value="UniProtKB-KW"/>
</dbReference>
<accession>A0A3N9TM64</accession>
<dbReference type="Proteomes" id="UP000281112">
    <property type="component" value="Unassembled WGS sequence"/>
</dbReference>
<dbReference type="Pfam" id="PF20434">
    <property type="entry name" value="BD-FAE"/>
    <property type="match status" value="1"/>
</dbReference>
<evidence type="ECO:0000313" key="5">
    <source>
        <dbReference type="Proteomes" id="UP000281112"/>
    </source>
</evidence>
<feature type="domain" description="BD-FAE-like" evidence="3">
    <location>
        <begin position="73"/>
        <end position="284"/>
    </location>
</feature>
<dbReference type="Gene3D" id="3.40.50.1820">
    <property type="entry name" value="alpha/beta hydrolase"/>
    <property type="match status" value="1"/>
</dbReference>
<feature type="chain" id="PRO_5018070522" evidence="2">
    <location>
        <begin position="24"/>
        <end position="341"/>
    </location>
</feature>
<dbReference type="PANTHER" id="PTHR48081:SF13">
    <property type="entry name" value="ALPHA_BETA HYDROLASE"/>
    <property type="match status" value="1"/>
</dbReference>
<proteinExistence type="predicted"/>
<sequence>MKIKTLSLSLALLMNLSSFSALSQDMTDIRDGADIMKVDITRAQYDALPNLVYSQIHSSQEVRELHMSLLVPRTNDLKPAILYFPGGGFITAKYNKYIEMRSALAEAGFVVAAVEYRVVPNVYPAPVIDAKSAVRYLRSHAKEYGINPNRIGVVGDSAGGWLSQMMGTTNGEQGLDVGENLNYSSDVQAAATIYGISNLLNIGEGFGAEIDKVHESLSSTESLLVYGPAFRTFAGASIMADKEKALNASPMGHIHGKKPPFLIMHGDKDTLVSPIQSYQLFKALKAENNQVDYVVLEGAEHGDIHWFQKPVIQKVVQWFEKNLGKPTKNDSLQAKDKNSNL</sequence>
<protein>
    <submittedName>
        <fullName evidence="4">Alpha/beta hydrolase</fullName>
    </submittedName>
</protein>
<reference evidence="4 5" key="1">
    <citation type="submission" date="2018-11" db="EMBL/GenBank/DDBJ databases">
        <title>Vibrio LJC006 sp. nov., isolated from seawater during the bloom of the enteromorpha.</title>
        <authorList>
            <person name="Liang J."/>
        </authorList>
    </citation>
    <scope>NUCLEOTIDE SEQUENCE [LARGE SCALE GENOMIC DNA]</scope>
    <source>
        <strain evidence="4 5">LJC006</strain>
    </source>
</reference>
<keyword evidence="2" id="KW-0732">Signal</keyword>
<evidence type="ECO:0000256" key="1">
    <source>
        <dbReference type="ARBA" id="ARBA00022801"/>
    </source>
</evidence>
<feature type="signal peptide" evidence="2">
    <location>
        <begin position="1"/>
        <end position="23"/>
    </location>
</feature>
<dbReference type="EMBL" id="RJVQ01000001">
    <property type="protein sequence ID" value="RQW65094.1"/>
    <property type="molecule type" value="Genomic_DNA"/>
</dbReference>
<dbReference type="InterPro" id="IPR049492">
    <property type="entry name" value="BD-FAE-like_dom"/>
</dbReference>
<dbReference type="SUPFAM" id="SSF53474">
    <property type="entry name" value="alpha/beta-Hydrolases"/>
    <property type="match status" value="1"/>
</dbReference>
<gene>
    <name evidence="4" type="ORF">EES38_03410</name>
</gene>
<evidence type="ECO:0000256" key="2">
    <source>
        <dbReference type="SAM" id="SignalP"/>
    </source>
</evidence>
<evidence type="ECO:0000313" key="4">
    <source>
        <dbReference type="EMBL" id="RQW65094.1"/>
    </source>
</evidence>
<dbReference type="AlphaFoldDB" id="A0A3N9TM64"/>
<dbReference type="PANTHER" id="PTHR48081">
    <property type="entry name" value="AB HYDROLASE SUPERFAMILY PROTEIN C4A8.06C"/>
    <property type="match status" value="1"/>
</dbReference>
<dbReference type="RefSeq" id="WP_124935748.1">
    <property type="nucleotide sequence ID" value="NZ_RJVQ01000001.1"/>
</dbReference>
<keyword evidence="5" id="KW-1185">Reference proteome</keyword>
<dbReference type="OrthoDB" id="9771666at2"/>
<name>A0A3N9TM64_9VIBR</name>
<comment type="caution">
    <text evidence="4">The sequence shown here is derived from an EMBL/GenBank/DDBJ whole genome shotgun (WGS) entry which is preliminary data.</text>
</comment>
<dbReference type="InterPro" id="IPR050300">
    <property type="entry name" value="GDXG_lipolytic_enzyme"/>
</dbReference>
<keyword evidence="1 4" id="KW-0378">Hydrolase</keyword>
<dbReference type="InterPro" id="IPR029058">
    <property type="entry name" value="AB_hydrolase_fold"/>
</dbReference>